<dbReference type="EMBL" id="CP163432">
    <property type="protein sequence ID" value="XDQ11559.1"/>
    <property type="molecule type" value="Genomic_DNA"/>
</dbReference>
<evidence type="ECO:0000313" key="2">
    <source>
        <dbReference type="EMBL" id="XDQ11559.1"/>
    </source>
</evidence>
<organism evidence="2">
    <name type="scientific">Streptomyces sp. R11</name>
    <dbReference type="NCBI Taxonomy" id="3238625"/>
    <lineage>
        <taxon>Bacteria</taxon>
        <taxon>Bacillati</taxon>
        <taxon>Actinomycetota</taxon>
        <taxon>Actinomycetes</taxon>
        <taxon>Kitasatosporales</taxon>
        <taxon>Streptomycetaceae</taxon>
        <taxon>Streptomyces</taxon>
    </lineage>
</organism>
<dbReference type="RefSeq" id="WP_369271794.1">
    <property type="nucleotide sequence ID" value="NZ_CP163432.1"/>
</dbReference>
<evidence type="ECO:0000256" key="1">
    <source>
        <dbReference type="SAM" id="SignalP"/>
    </source>
</evidence>
<proteinExistence type="predicted"/>
<gene>
    <name evidence="2" type="ORF">AB5J55_18750</name>
</gene>
<reference evidence="2" key="1">
    <citation type="submission" date="2024-07" db="EMBL/GenBank/DDBJ databases">
        <authorList>
            <person name="Yu S.T."/>
        </authorList>
    </citation>
    <scope>NUCLEOTIDE SEQUENCE</scope>
    <source>
        <strain evidence="2">R11</strain>
    </source>
</reference>
<evidence type="ECO:0008006" key="3">
    <source>
        <dbReference type="Google" id="ProtNLM"/>
    </source>
</evidence>
<feature type="chain" id="PRO_5044350094" description="Lipoprotein" evidence="1">
    <location>
        <begin position="27"/>
        <end position="299"/>
    </location>
</feature>
<protein>
    <recommendedName>
        <fullName evidence="3">Lipoprotein</fullName>
    </recommendedName>
</protein>
<dbReference type="AlphaFoldDB" id="A0AB39N0Z8"/>
<feature type="signal peptide" evidence="1">
    <location>
        <begin position="1"/>
        <end position="26"/>
    </location>
</feature>
<accession>A0AB39N0Z8</accession>
<keyword evidence="1" id="KW-0732">Signal</keyword>
<name>A0AB39N0Z8_9ACTN</name>
<sequence>MRIRATVAAVSGALALSVLAVPAAQADDSYRADVAKIRQAALAASGRAPEEGEPYALNVSFSNFKIAKAVKVGTTNHVSTTVTYTLTHGADVKIAAADFITDPYIYKGAFPSPENTLYGNKPAKCTATSATTANCKGTIDVYPGDHEIRNSDAGTWAAAAEATAFNGQDPAGETFDITKVGYQRKGGLATTLIQRNSQLTVNASPEPVKKGKTITVTGKLSRANWEDNKYHGYTNQSVKLQFRKKGSTTYSTVKTIKSNSTGNLKTTVTAAQDGYFRYSFAGTSTTPAVNATGDFVDVQ</sequence>